<sequence length="288" mass="31941">MPLLIAITLLWAFSFSLIGEYLVGHVDGYLVVLIRMLLAAATLLPFTRWRQLIRQPRTSAALVAIGAIQIGVMYILLYQAFLYLSVAEVLLFTIFTPIYITIIDELCLNRRHLPLSWWLAASLAVLGAAILRYQPLSSDFVSGFLLIQGANFCFAAGQVAYKRLPLGSNLQQRQQFLAFFVGAIIVSGIGALLFGNWQQTPHSAVQWGILLWLGIVASGLGYLGWNIATKWVNTGQLATMNNALIPAGILVNMVFWRHPQPWGRFFLGSVIIIAAVWLAGRVRRLSQA</sequence>
<evidence type="ECO:0000256" key="1">
    <source>
        <dbReference type="ARBA" id="ARBA00004651"/>
    </source>
</evidence>
<feature type="transmembrane region" description="Helical" evidence="6">
    <location>
        <begin position="29"/>
        <end position="47"/>
    </location>
</feature>
<feature type="transmembrane region" description="Helical" evidence="6">
    <location>
        <begin position="140"/>
        <end position="164"/>
    </location>
</feature>
<dbReference type="EMBL" id="PIQH01000004">
    <property type="protein sequence ID" value="RUO80532.1"/>
    <property type="molecule type" value="Genomic_DNA"/>
</dbReference>
<evidence type="ECO:0000256" key="6">
    <source>
        <dbReference type="SAM" id="Phobius"/>
    </source>
</evidence>
<evidence type="ECO:0000313" key="9">
    <source>
        <dbReference type="Proteomes" id="UP000287996"/>
    </source>
</evidence>
<evidence type="ECO:0000256" key="4">
    <source>
        <dbReference type="ARBA" id="ARBA00022989"/>
    </source>
</evidence>
<name>A0A432ZRP7_9GAMM</name>
<comment type="caution">
    <text evidence="8">The sequence shown here is derived from an EMBL/GenBank/DDBJ whole genome shotgun (WGS) entry which is preliminary data.</text>
</comment>
<dbReference type="RefSeq" id="WP_126841589.1">
    <property type="nucleotide sequence ID" value="NZ_PIQH01000004.1"/>
</dbReference>
<comment type="subcellular location">
    <subcellularLocation>
        <location evidence="1">Cell membrane</location>
        <topology evidence="1">Multi-pass membrane protein</topology>
    </subcellularLocation>
</comment>
<dbReference type="OrthoDB" id="1412048at2"/>
<accession>A0A432ZRP7</accession>
<dbReference type="GO" id="GO:0005886">
    <property type="term" value="C:plasma membrane"/>
    <property type="evidence" value="ECO:0007669"/>
    <property type="project" value="UniProtKB-SubCell"/>
</dbReference>
<organism evidence="8 9">
    <name type="scientific">Idiomarina tyrosinivorans</name>
    <dbReference type="NCBI Taxonomy" id="1445662"/>
    <lineage>
        <taxon>Bacteria</taxon>
        <taxon>Pseudomonadati</taxon>
        <taxon>Pseudomonadota</taxon>
        <taxon>Gammaproteobacteria</taxon>
        <taxon>Alteromonadales</taxon>
        <taxon>Idiomarinaceae</taxon>
        <taxon>Idiomarina</taxon>
    </lineage>
</organism>
<feature type="transmembrane region" description="Helical" evidence="6">
    <location>
        <begin position="59"/>
        <end position="77"/>
    </location>
</feature>
<feature type="transmembrane region" description="Helical" evidence="6">
    <location>
        <begin position="204"/>
        <end position="225"/>
    </location>
</feature>
<dbReference type="AlphaFoldDB" id="A0A432ZRP7"/>
<evidence type="ECO:0000256" key="3">
    <source>
        <dbReference type="ARBA" id="ARBA00022692"/>
    </source>
</evidence>
<keyword evidence="9" id="KW-1185">Reference proteome</keyword>
<proteinExistence type="predicted"/>
<evidence type="ECO:0000313" key="8">
    <source>
        <dbReference type="EMBL" id="RUO80532.1"/>
    </source>
</evidence>
<feature type="domain" description="EamA" evidence="7">
    <location>
        <begin position="142"/>
        <end position="279"/>
    </location>
</feature>
<feature type="transmembrane region" description="Helical" evidence="6">
    <location>
        <begin position="237"/>
        <end position="256"/>
    </location>
</feature>
<feature type="transmembrane region" description="Helical" evidence="6">
    <location>
        <begin position="115"/>
        <end position="134"/>
    </location>
</feature>
<feature type="domain" description="EamA" evidence="7">
    <location>
        <begin position="3"/>
        <end position="131"/>
    </location>
</feature>
<evidence type="ECO:0000256" key="2">
    <source>
        <dbReference type="ARBA" id="ARBA00022475"/>
    </source>
</evidence>
<gene>
    <name evidence="8" type="ORF">CWI84_05600</name>
</gene>
<keyword evidence="5 6" id="KW-0472">Membrane</keyword>
<dbReference type="Pfam" id="PF00892">
    <property type="entry name" value="EamA"/>
    <property type="match status" value="2"/>
</dbReference>
<dbReference type="InterPro" id="IPR050638">
    <property type="entry name" value="AA-Vitamin_Transporters"/>
</dbReference>
<dbReference type="PANTHER" id="PTHR32322:SF18">
    <property type="entry name" value="S-ADENOSYLMETHIONINE_S-ADENOSYLHOMOCYSTEINE TRANSPORTER"/>
    <property type="match status" value="1"/>
</dbReference>
<keyword evidence="2" id="KW-1003">Cell membrane</keyword>
<evidence type="ECO:0000259" key="7">
    <source>
        <dbReference type="Pfam" id="PF00892"/>
    </source>
</evidence>
<dbReference type="InterPro" id="IPR037185">
    <property type="entry name" value="EmrE-like"/>
</dbReference>
<keyword evidence="3 6" id="KW-0812">Transmembrane</keyword>
<evidence type="ECO:0000256" key="5">
    <source>
        <dbReference type="ARBA" id="ARBA00023136"/>
    </source>
</evidence>
<feature type="transmembrane region" description="Helical" evidence="6">
    <location>
        <begin position="176"/>
        <end position="198"/>
    </location>
</feature>
<protein>
    <submittedName>
        <fullName evidence="8">EamA family transporter</fullName>
    </submittedName>
</protein>
<feature type="transmembrane region" description="Helical" evidence="6">
    <location>
        <begin position="83"/>
        <end position="103"/>
    </location>
</feature>
<dbReference type="Proteomes" id="UP000287996">
    <property type="component" value="Unassembled WGS sequence"/>
</dbReference>
<feature type="transmembrane region" description="Helical" evidence="6">
    <location>
        <begin position="262"/>
        <end position="280"/>
    </location>
</feature>
<dbReference type="PANTHER" id="PTHR32322">
    <property type="entry name" value="INNER MEMBRANE TRANSPORTER"/>
    <property type="match status" value="1"/>
</dbReference>
<dbReference type="SUPFAM" id="SSF103481">
    <property type="entry name" value="Multidrug resistance efflux transporter EmrE"/>
    <property type="match status" value="2"/>
</dbReference>
<dbReference type="InterPro" id="IPR000620">
    <property type="entry name" value="EamA_dom"/>
</dbReference>
<keyword evidence="4 6" id="KW-1133">Transmembrane helix</keyword>
<reference evidence="8 9" key="1">
    <citation type="journal article" date="2011" name="Front. Microbiol.">
        <title>Genomic signatures of strain selection and enhancement in Bacillus atrophaeus var. globigii, a historical biowarfare simulant.</title>
        <authorList>
            <person name="Gibbons H.S."/>
            <person name="Broomall S.M."/>
            <person name="McNew L.A."/>
            <person name="Daligault H."/>
            <person name="Chapman C."/>
            <person name="Bruce D."/>
            <person name="Karavis M."/>
            <person name="Krepps M."/>
            <person name="McGregor P.A."/>
            <person name="Hong C."/>
            <person name="Park K.H."/>
            <person name="Akmal A."/>
            <person name="Feldman A."/>
            <person name="Lin J.S."/>
            <person name="Chang W.E."/>
            <person name="Higgs B.W."/>
            <person name="Demirev P."/>
            <person name="Lindquist J."/>
            <person name="Liem A."/>
            <person name="Fochler E."/>
            <person name="Read T.D."/>
            <person name="Tapia R."/>
            <person name="Johnson S."/>
            <person name="Bishop-Lilly K.A."/>
            <person name="Detter C."/>
            <person name="Han C."/>
            <person name="Sozhamannan S."/>
            <person name="Rosenzweig C.N."/>
            <person name="Skowronski E.W."/>
        </authorList>
    </citation>
    <scope>NUCLEOTIDE SEQUENCE [LARGE SCALE GENOMIC DNA]</scope>
    <source>
        <strain evidence="8 9">CC-PW-9</strain>
    </source>
</reference>